<comment type="similarity">
    <text evidence="6">Belongs to the drug/metabolite transporter (DMT) superfamily. Small multidrug resistance (SMR) (TC 2.A.7.1) family.</text>
</comment>
<dbReference type="SUPFAM" id="SSF103481">
    <property type="entry name" value="Multidrug resistance efflux transporter EmrE"/>
    <property type="match status" value="1"/>
</dbReference>
<dbReference type="RefSeq" id="WP_277580482.1">
    <property type="nucleotide sequence ID" value="NZ_JAMBPV010000001.1"/>
</dbReference>
<comment type="caution">
    <text evidence="8">The sequence shown here is derived from an EMBL/GenBank/DDBJ whole genome shotgun (WGS) entry which is preliminary data.</text>
</comment>
<dbReference type="Pfam" id="PF00893">
    <property type="entry name" value="Multi_Drug_Res"/>
    <property type="match status" value="1"/>
</dbReference>
<dbReference type="AlphaFoldDB" id="A0A9X4L6E0"/>
<gene>
    <name evidence="8" type="ORF">M4L21_00380</name>
</gene>
<name>A0A9X4L6E0_9STAP</name>
<feature type="transmembrane region" description="Helical" evidence="7">
    <location>
        <begin position="26"/>
        <end position="44"/>
    </location>
</feature>
<keyword evidence="4 7" id="KW-1133">Transmembrane helix</keyword>
<dbReference type="InterPro" id="IPR045324">
    <property type="entry name" value="Small_multidrug_res"/>
</dbReference>
<accession>A0A9X4L6E0</accession>
<reference evidence="8" key="1">
    <citation type="submission" date="2022-05" db="EMBL/GenBank/DDBJ databases">
        <title>Comparative genomics of Staphylococcus equorum isolates.</title>
        <authorList>
            <person name="Luelf R.H."/>
        </authorList>
    </citation>
    <scope>NUCLEOTIDE SEQUENCE</scope>
    <source>
        <strain evidence="8">TMW 2.2343</strain>
    </source>
</reference>
<dbReference type="Proteomes" id="UP001152302">
    <property type="component" value="Unassembled WGS sequence"/>
</dbReference>
<evidence type="ECO:0000256" key="2">
    <source>
        <dbReference type="ARBA" id="ARBA00022475"/>
    </source>
</evidence>
<evidence type="ECO:0000256" key="4">
    <source>
        <dbReference type="ARBA" id="ARBA00022989"/>
    </source>
</evidence>
<dbReference type="PANTHER" id="PTHR30561:SF7">
    <property type="entry name" value="GUANIDINIUM EFFLUX SYSTEM SUBUNIT GDNC-RELATED"/>
    <property type="match status" value="1"/>
</dbReference>
<dbReference type="GO" id="GO:0005886">
    <property type="term" value="C:plasma membrane"/>
    <property type="evidence" value="ECO:0007669"/>
    <property type="project" value="UniProtKB-SubCell"/>
</dbReference>
<dbReference type="GO" id="GO:0022857">
    <property type="term" value="F:transmembrane transporter activity"/>
    <property type="evidence" value="ECO:0007669"/>
    <property type="project" value="InterPro"/>
</dbReference>
<keyword evidence="3 6" id="KW-0812">Transmembrane</keyword>
<evidence type="ECO:0000256" key="3">
    <source>
        <dbReference type="ARBA" id="ARBA00022692"/>
    </source>
</evidence>
<dbReference type="Gene3D" id="1.10.3730.20">
    <property type="match status" value="1"/>
</dbReference>
<evidence type="ECO:0000256" key="7">
    <source>
        <dbReference type="SAM" id="Phobius"/>
    </source>
</evidence>
<dbReference type="EMBL" id="JAMBPX010000001">
    <property type="protein sequence ID" value="MDG0857767.1"/>
    <property type="molecule type" value="Genomic_DNA"/>
</dbReference>
<dbReference type="PANTHER" id="PTHR30561">
    <property type="entry name" value="SMR FAMILY PROTON-DEPENDENT DRUG EFFLUX TRANSPORTER SUGE"/>
    <property type="match status" value="1"/>
</dbReference>
<evidence type="ECO:0000256" key="6">
    <source>
        <dbReference type="RuleBase" id="RU003942"/>
    </source>
</evidence>
<keyword evidence="2" id="KW-1003">Cell membrane</keyword>
<protein>
    <submittedName>
        <fullName evidence="8">SMR family transporter</fullName>
    </submittedName>
</protein>
<proteinExistence type="inferred from homology"/>
<feature type="transmembrane region" description="Helical" evidence="7">
    <location>
        <begin position="81"/>
        <end position="100"/>
    </location>
</feature>
<evidence type="ECO:0000256" key="1">
    <source>
        <dbReference type="ARBA" id="ARBA00004651"/>
    </source>
</evidence>
<comment type="subcellular location">
    <subcellularLocation>
        <location evidence="1 6">Cell membrane</location>
        <topology evidence="1 6">Multi-pass membrane protein</topology>
    </subcellularLocation>
</comment>
<keyword evidence="5 7" id="KW-0472">Membrane</keyword>
<evidence type="ECO:0000313" key="9">
    <source>
        <dbReference type="Proteomes" id="UP001152302"/>
    </source>
</evidence>
<evidence type="ECO:0000313" key="8">
    <source>
        <dbReference type="EMBL" id="MDG0857767.1"/>
    </source>
</evidence>
<sequence>MNWIKIIIASIFEVGWVVGLTHATTAFEWTLTIIAIFLSFYLLIDASKLLPVGTSYAVFVGLGTTGVTVFDFAFFGQEVNYGKIILILTLLLGVICLKLVTPDKGGEA</sequence>
<dbReference type="InterPro" id="IPR000390">
    <property type="entry name" value="Small_drug/metabolite_transptr"/>
</dbReference>
<organism evidence="8 9">
    <name type="scientific">Staphylococcus equorum</name>
    <dbReference type="NCBI Taxonomy" id="246432"/>
    <lineage>
        <taxon>Bacteria</taxon>
        <taxon>Bacillati</taxon>
        <taxon>Bacillota</taxon>
        <taxon>Bacilli</taxon>
        <taxon>Bacillales</taxon>
        <taxon>Staphylococcaceae</taxon>
        <taxon>Staphylococcus</taxon>
    </lineage>
</organism>
<feature type="transmembrane region" description="Helical" evidence="7">
    <location>
        <begin position="56"/>
        <end position="75"/>
    </location>
</feature>
<dbReference type="InterPro" id="IPR037185">
    <property type="entry name" value="EmrE-like"/>
</dbReference>
<evidence type="ECO:0000256" key="5">
    <source>
        <dbReference type="ARBA" id="ARBA00023136"/>
    </source>
</evidence>